<dbReference type="InterPro" id="IPR038071">
    <property type="entry name" value="UROD/MetE-like_sf"/>
</dbReference>
<dbReference type="Gene3D" id="3.20.20.210">
    <property type="match status" value="1"/>
</dbReference>
<dbReference type="KEGG" id="whj:H9Q79_01735"/>
<dbReference type="AlphaFoldDB" id="A0A7G9GE10"/>
<name>A0A7G9GE10_9FIRM</name>
<dbReference type="Proteomes" id="UP000515860">
    <property type="component" value="Chromosome"/>
</dbReference>
<proteinExistence type="predicted"/>
<accession>A0A7G9GE10</accession>
<evidence type="ECO:0000313" key="2">
    <source>
        <dbReference type="Proteomes" id="UP000515860"/>
    </source>
</evidence>
<dbReference type="SUPFAM" id="SSF51726">
    <property type="entry name" value="UROD/MetE-like"/>
    <property type="match status" value="1"/>
</dbReference>
<keyword evidence="2" id="KW-1185">Reference proteome</keyword>
<reference evidence="1 2" key="1">
    <citation type="submission" date="2020-08" db="EMBL/GenBank/DDBJ databases">
        <authorList>
            <person name="Liu C."/>
            <person name="Sun Q."/>
        </authorList>
    </citation>
    <scope>NUCLEOTIDE SEQUENCE [LARGE SCALE GENOMIC DNA]</scope>
    <source>
        <strain evidence="1 2">NSJ-29</strain>
    </source>
</reference>
<dbReference type="EMBL" id="CP060635">
    <property type="protein sequence ID" value="QNM09042.1"/>
    <property type="molecule type" value="Genomic_DNA"/>
</dbReference>
<gene>
    <name evidence="1" type="ORF">H9Q79_01735</name>
</gene>
<organism evidence="1 2">
    <name type="scientific">Wansuia hejianensis</name>
    <dbReference type="NCBI Taxonomy" id="2763667"/>
    <lineage>
        <taxon>Bacteria</taxon>
        <taxon>Bacillati</taxon>
        <taxon>Bacillota</taxon>
        <taxon>Clostridia</taxon>
        <taxon>Lachnospirales</taxon>
        <taxon>Lachnospiraceae</taxon>
        <taxon>Wansuia</taxon>
    </lineage>
</organism>
<sequence length="117" mass="13542">MFYWMYDYPEKIHQLMELVTEALIRWAKLQKEAIGEPLDCCAGDQGVYVPEGIGIWLSDDDTVIMSPALYEEFVIPYNERIMKAFGGGIIHWCGCANQRYPEDLSWVHTCRLPLHSL</sequence>
<evidence type="ECO:0000313" key="1">
    <source>
        <dbReference type="EMBL" id="QNM09042.1"/>
    </source>
</evidence>
<protein>
    <submittedName>
        <fullName evidence="1">Uncharacterized protein</fullName>
    </submittedName>
</protein>